<reference evidence="1" key="1">
    <citation type="submission" date="2019-11" db="EMBL/GenBank/DDBJ databases">
        <authorList>
            <person name="Liu Y."/>
            <person name="Hou J."/>
            <person name="Li T.-Q."/>
            <person name="Guan C.-H."/>
            <person name="Wu X."/>
            <person name="Wu H.-Z."/>
            <person name="Ling F."/>
            <person name="Zhang R."/>
            <person name="Shi X.-G."/>
            <person name="Ren J.-P."/>
            <person name="Chen E.-F."/>
            <person name="Sun J.-M."/>
        </authorList>
    </citation>
    <scope>NUCLEOTIDE SEQUENCE</scope>
    <source>
        <strain evidence="1">Adult_tree_wgs_1</strain>
        <tissue evidence="1">Leaves</tissue>
    </source>
</reference>
<dbReference type="OrthoDB" id="1744691at2759"/>
<organism evidence="1 2">
    <name type="scientific">Rhododendron simsii</name>
    <name type="common">Sims's rhododendron</name>
    <dbReference type="NCBI Taxonomy" id="118357"/>
    <lineage>
        <taxon>Eukaryota</taxon>
        <taxon>Viridiplantae</taxon>
        <taxon>Streptophyta</taxon>
        <taxon>Embryophyta</taxon>
        <taxon>Tracheophyta</taxon>
        <taxon>Spermatophyta</taxon>
        <taxon>Magnoliopsida</taxon>
        <taxon>eudicotyledons</taxon>
        <taxon>Gunneridae</taxon>
        <taxon>Pentapetalae</taxon>
        <taxon>asterids</taxon>
        <taxon>Ericales</taxon>
        <taxon>Ericaceae</taxon>
        <taxon>Ericoideae</taxon>
        <taxon>Rhodoreae</taxon>
        <taxon>Rhododendron</taxon>
    </lineage>
</organism>
<evidence type="ECO:0000313" key="2">
    <source>
        <dbReference type="Proteomes" id="UP000626092"/>
    </source>
</evidence>
<dbReference type="Proteomes" id="UP000626092">
    <property type="component" value="Unassembled WGS sequence"/>
</dbReference>
<dbReference type="AlphaFoldDB" id="A0A834GWQ8"/>
<name>A0A834GWQ8_RHOSS</name>
<proteinExistence type="predicted"/>
<protein>
    <submittedName>
        <fullName evidence="1">Uncharacterized protein</fullName>
    </submittedName>
</protein>
<keyword evidence="2" id="KW-1185">Reference proteome</keyword>
<accession>A0A834GWQ8</accession>
<comment type="caution">
    <text evidence="1">The sequence shown here is derived from an EMBL/GenBank/DDBJ whole genome shotgun (WGS) entry which is preliminary data.</text>
</comment>
<gene>
    <name evidence="1" type="ORF">RHSIM_Rhsim07G0122600</name>
</gene>
<dbReference type="EMBL" id="WJXA01000007">
    <property type="protein sequence ID" value="KAF7137852.1"/>
    <property type="molecule type" value="Genomic_DNA"/>
</dbReference>
<evidence type="ECO:0000313" key="1">
    <source>
        <dbReference type="EMBL" id="KAF7137852.1"/>
    </source>
</evidence>
<sequence>MWLRSNTTAHGFNQDLHDYELMHHELSKLHDTVLALQDYTFKLPATASKQLRKRHNRLSKKFPTREAKFKRKAHLQFGPLLAKKIRLEAEANTRKQEQDFLTFTWERFHALVAWTTTSPSSFGPTRDSLANKILLDPVRPSRGSVSQNLAFFEDGDENGIDETAWMLSRLCNLFSDETSKGKRGFASAFDQRDHRDAGRHDSCRGRRESFCI</sequence>